<keyword evidence="2" id="KW-0949">S-adenosyl-L-methionine</keyword>
<dbReference type="SFLD" id="SFLDG01067">
    <property type="entry name" value="SPASM/twitch_domain_containing"/>
    <property type="match status" value="1"/>
</dbReference>
<dbReference type="GO" id="GO:0051536">
    <property type="term" value="F:iron-sulfur cluster binding"/>
    <property type="evidence" value="ECO:0007669"/>
    <property type="project" value="UniProtKB-KW"/>
</dbReference>
<keyword evidence="5" id="KW-0411">Iron-sulfur</keyword>
<evidence type="ECO:0000256" key="6">
    <source>
        <dbReference type="ARBA" id="ARBA00023601"/>
    </source>
</evidence>
<dbReference type="Gene3D" id="3.20.20.70">
    <property type="entry name" value="Aldolase class I"/>
    <property type="match status" value="1"/>
</dbReference>
<dbReference type="EMBL" id="CP157375">
    <property type="protein sequence ID" value="XBM29087.1"/>
    <property type="molecule type" value="Genomic_DNA"/>
</dbReference>
<gene>
    <name evidence="8" type="ORF">ABFV38_14225</name>
</gene>
<dbReference type="SFLD" id="SFLDG01386">
    <property type="entry name" value="main_SPASM_domain-containing"/>
    <property type="match status" value="1"/>
</dbReference>
<evidence type="ECO:0000256" key="2">
    <source>
        <dbReference type="ARBA" id="ARBA00022691"/>
    </source>
</evidence>
<sequence>MTEKHLTALCNLHCAHCSHLHKTRLPPEYQTCSMDETTLKQYIRQKIDARKTDDVHFSWQDGTSPSYSLRFLKRIINLQQRFAQGKNIINTLLINATTLDDDWCEFFKKNDFLICISVDGDSQSCDRFSKTMFESPVTNMIETNVRLLQKHNITFDTLTVINNINSQQPLRIYHYLKHLGSRHMLFIPLLKPLEQGGVDAQSLDPAALGTFLKTIFYTWIRLDIGTIHIPMFERAFASWCGLSVPTCVYASYEDGESALKINEDIYQCDRFVNLTLAEECTRCKMEFACHGGCTQDRIALSRSGVPQLNYFCESYQAFFTYVEPYMLMMRALWEQNYAPSDIRQYLA</sequence>
<organism evidence="8">
    <name type="scientific">Enterobacter cloacae complex sp. Mu1197</name>
    <dbReference type="NCBI Taxonomy" id="3152302"/>
    <lineage>
        <taxon>Bacteria</taxon>
        <taxon>Pseudomonadati</taxon>
        <taxon>Pseudomonadota</taxon>
        <taxon>Gammaproteobacteria</taxon>
        <taxon>Enterobacterales</taxon>
        <taxon>Enterobacteriaceae</taxon>
        <taxon>Enterobacter</taxon>
        <taxon>Enterobacter cloacae complex</taxon>
    </lineage>
</organism>
<proteinExistence type="inferred from homology"/>
<reference evidence="8" key="1">
    <citation type="submission" date="2024-05" db="EMBL/GenBank/DDBJ databases">
        <title>Copy number flexibility facilitates heteroresistance to increasing antibiotic pressure and threatens the beta-lactam pipeline.</title>
        <authorList>
            <person name="Choby J.E."/>
            <person name="Weiss D.S."/>
        </authorList>
    </citation>
    <scope>NUCLEOTIDE SEQUENCE</scope>
    <source>
        <strain evidence="8">Mu1197</strain>
    </source>
</reference>
<dbReference type="AlphaFoldDB" id="A0AAU7FQX3"/>
<accession>A0AAU7FQX3</accession>
<dbReference type="InterPro" id="IPR007197">
    <property type="entry name" value="rSAM"/>
</dbReference>
<dbReference type="InterPro" id="IPR023867">
    <property type="entry name" value="Sulphatase_maturase_rSAM"/>
</dbReference>
<evidence type="ECO:0000313" key="8">
    <source>
        <dbReference type="EMBL" id="XBM29087.1"/>
    </source>
</evidence>
<dbReference type="PANTHER" id="PTHR43273:SF3">
    <property type="entry name" value="ANAEROBIC SULFATASE-MATURATING ENZYME HOMOLOG ASLB-RELATED"/>
    <property type="match status" value="1"/>
</dbReference>
<dbReference type="GO" id="GO:0046872">
    <property type="term" value="F:metal ion binding"/>
    <property type="evidence" value="ECO:0007669"/>
    <property type="project" value="UniProtKB-KW"/>
</dbReference>
<evidence type="ECO:0000259" key="7">
    <source>
        <dbReference type="Pfam" id="PF04055"/>
    </source>
</evidence>
<dbReference type="InterPro" id="IPR013785">
    <property type="entry name" value="Aldolase_TIM"/>
</dbReference>
<dbReference type="SFLD" id="SFLDS00029">
    <property type="entry name" value="Radical_SAM"/>
    <property type="match status" value="1"/>
</dbReference>
<dbReference type="InterPro" id="IPR058240">
    <property type="entry name" value="rSAM_sf"/>
</dbReference>
<keyword evidence="4" id="KW-0408">Iron</keyword>
<evidence type="ECO:0000256" key="3">
    <source>
        <dbReference type="ARBA" id="ARBA00022723"/>
    </source>
</evidence>
<comment type="cofactor">
    <cofactor evidence="1">
        <name>[4Fe-4S] cluster</name>
        <dbReference type="ChEBI" id="CHEBI:49883"/>
    </cofactor>
</comment>
<dbReference type="RefSeq" id="WP_348957449.1">
    <property type="nucleotide sequence ID" value="NZ_CP157375.1"/>
</dbReference>
<feature type="domain" description="Radical SAM core" evidence="7">
    <location>
        <begin position="7"/>
        <end position="175"/>
    </location>
</feature>
<protein>
    <submittedName>
        <fullName evidence="8">Radical SAM protein</fullName>
    </submittedName>
</protein>
<keyword evidence="3" id="KW-0479">Metal-binding</keyword>
<evidence type="ECO:0000256" key="1">
    <source>
        <dbReference type="ARBA" id="ARBA00001966"/>
    </source>
</evidence>
<evidence type="ECO:0000256" key="5">
    <source>
        <dbReference type="ARBA" id="ARBA00023014"/>
    </source>
</evidence>
<dbReference type="PANTHER" id="PTHR43273">
    <property type="entry name" value="ANAEROBIC SULFATASE-MATURATING ENZYME HOMOLOG ASLB-RELATED"/>
    <property type="match status" value="1"/>
</dbReference>
<comment type="similarity">
    <text evidence="6">Belongs to the radical SAM superfamily. Anaerobic sulfatase-maturating enzyme family.</text>
</comment>
<dbReference type="Pfam" id="PF04055">
    <property type="entry name" value="Radical_SAM"/>
    <property type="match status" value="1"/>
</dbReference>
<name>A0AAU7FQX3_9ENTR</name>
<evidence type="ECO:0000256" key="4">
    <source>
        <dbReference type="ARBA" id="ARBA00023004"/>
    </source>
</evidence>
<dbReference type="GO" id="GO:0016491">
    <property type="term" value="F:oxidoreductase activity"/>
    <property type="evidence" value="ECO:0007669"/>
    <property type="project" value="InterPro"/>
</dbReference>
<dbReference type="SUPFAM" id="SSF102114">
    <property type="entry name" value="Radical SAM enzymes"/>
    <property type="match status" value="1"/>
</dbReference>